<dbReference type="InterPro" id="IPR015424">
    <property type="entry name" value="PyrdxlP-dep_Trfase"/>
</dbReference>
<evidence type="ECO:0000259" key="8">
    <source>
        <dbReference type="PROSITE" id="PS51171"/>
    </source>
</evidence>
<dbReference type="PROSITE" id="PS51171">
    <property type="entry name" value="PREPHENATE_DEHYDR_3"/>
    <property type="match status" value="1"/>
</dbReference>
<name>A0ABN9PLM6_9DINO</name>
<dbReference type="PROSITE" id="PS00857">
    <property type="entry name" value="PREPHENATE_DEHYDR_1"/>
    <property type="match status" value="1"/>
</dbReference>
<dbReference type="Gene3D" id="3.40.50.720">
    <property type="entry name" value="NAD(P)-binding Rossmann-like Domain"/>
    <property type="match status" value="1"/>
</dbReference>
<comment type="similarity">
    <text evidence="2">Belongs to the class-I pyridoxal-phosphate-dependent aminotransferase family.</text>
</comment>
<dbReference type="CDD" id="cd13631">
    <property type="entry name" value="PBP2_Ct-PDT_like"/>
    <property type="match status" value="1"/>
</dbReference>
<evidence type="ECO:0000259" key="9">
    <source>
        <dbReference type="PROSITE" id="PS51176"/>
    </source>
</evidence>
<feature type="domain" description="ACT" evidence="10">
    <location>
        <begin position="204"/>
        <end position="276"/>
    </location>
</feature>
<comment type="cofactor">
    <cofactor evidence="1">
        <name>pyridoxal 5'-phosphate</name>
        <dbReference type="ChEBI" id="CHEBI:597326"/>
    </cofactor>
</comment>
<dbReference type="PROSITE" id="PS51671">
    <property type="entry name" value="ACT"/>
    <property type="match status" value="1"/>
</dbReference>
<evidence type="ECO:0000256" key="5">
    <source>
        <dbReference type="ARBA" id="ARBA00022898"/>
    </source>
</evidence>
<dbReference type="PANTHER" id="PTHR46383">
    <property type="entry name" value="ASPARTATE AMINOTRANSFERASE"/>
    <property type="match status" value="1"/>
</dbReference>
<dbReference type="Pfam" id="PF00800">
    <property type="entry name" value="PDT"/>
    <property type="match status" value="1"/>
</dbReference>
<dbReference type="InterPro" id="IPR004839">
    <property type="entry name" value="Aminotransferase_I/II_large"/>
</dbReference>
<gene>
    <name evidence="11" type="ORF">PCOR1329_LOCUS3831</name>
</gene>
<dbReference type="PANTHER" id="PTHR46383:SF1">
    <property type="entry name" value="ASPARTATE AMINOTRANSFERASE"/>
    <property type="match status" value="1"/>
</dbReference>
<dbReference type="CDD" id="cd00609">
    <property type="entry name" value="AAT_like"/>
    <property type="match status" value="1"/>
</dbReference>
<dbReference type="PROSITE" id="PS51176">
    <property type="entry name" value="PDH_ADH"/>
    <property type="match status" value="1"/>
</dbReference>
<sequence length="983" mass="106884">MSAAEARGGVVVAFQGERGAYSEAAALQLFTGALGEGAQCLQYRGLPSFPEVFAAVHKGSAMYGVVPVENTLGGSIHANYDLLLKYNDLHVVAELDFHVRHCLIGTPRVMSHWQALAQCDSYLQAWGVQKKVAYDTAGSVKMIKEEGLRHAAGIASALAAEVYGMEIIARNIQDVEFNHTRFLMISREPCAIRQVSVLQSVKTTVVFWLPHTPGALFKAVAAFAMRDIEVVRTESRPVQPKLFKEFEEHIRDKEMQNALENLREITPYVRVIGPYPTGGTITTDVVLRTKAVMPDPASLRAKAKTAGMRIGVLGLGRFGRFLAKRLSKNNEVFVTSVEAEASAEADELSCRWLPWDTAVREMLLSHAVEVLVIATSIGSFAEVVGGLPLDAIRKAKPLVVDVLSVKSYPKRVMLGCLAKEGCDLLCTHPMFGPNSGSGAWHGLPFVFEIISAQHDYGRVKKFLSIFEGEGCRMVAIPCEEHDKQTAPSQFITHLTGRVLSATGCKPSLIDTVGFQNLCTIAEHVGQDGVDLFRGLFKYNANSIQQLSMFKQAISEVERQLQRRVDLEASGKMGAAPPLGLSSTIERISESKTAAIQALSQKLKEEGHKINDALCVGEPGYAPPPEVLAALRTAPREGHTKYSVVQGDLELRKAICEDLRCRKGVDYTPEQIVVSCGGKQSIYQAMHAVLGDGDEVLVPTPCWVSYHDIARLCGATPVPVVTRGEDGYVLQPGALAEALHASGSLCRMVVLCNPCNPTGAAIPPEQLEALAEVLERPEFSHVWVLADEIYERIVYDTEHVCFAALRGMRRRTLLINGFSKGYAMTGLRLGYLAAAHEGVAVAANKLQGQITSCASVVVQRAALAALRAGPAVDEWATKRLEELRQKRDFVMGRLSAMEGVSCVTPQGAFYALPDVTRLLARRGSSVDTSEDFSCLLLRDYKVALVPGSAFHAEGTVRISYACKMEDLEAAMDAFAKCVNELKAA</sequence>
<dbReference type="InterPro" id="IPR059064">
    <property type="entry name" value="TYRAAT2_C"/>
</dbReference>
<dbReference type="SUPFAM" id="SSF51735">
    <property type="entry name" value="NAD(P)-binding Rossmann-fold domains"/>
    <property type="match status" value="1"/>
</dbReference>
<dbReference type="InterPro" id="IPR001086">
    <property type="entry name" value="Preph_deHydtase"/>
</dbReference>
<dbReference type="InterPro" id="IPR003099">
    <property type="entry name" value="Prephen_DH"/>
</dbReference>
<evidence type="ECO:0000256" key="1">
    <source>
        <dbReference type="ARBA" id="ARBA00001933"/>
    </source>
</evidence>
<keyword evidence="3" id="KW-0032">Aminotransferase</keyword>
<dbReference type="InterPro" id="IPR045865">
    <property type="entry name" value="ACT-like_dom_sf"/>
</dbReference>
<evidence type="ECO:0000313" key="12">
    <source>
        <dbReference type="Proteomes" id="UP001189429"/>
    </source>
</evidence>
<keyword evidence="6" id="KW-0560">Oxidoreductase</keyword>
<evidence type="ECO:0000259" key="10">
    <source>
        <dbReference type="PROSITE" id="PS51671"/>
    </source>
</evidence>
<feature type="domain" description="Prephenate/arogenate dehydrogenase" evidence="9">
    <location>
        <begin position="308"/>
        <end position="590"/>
    </location>
</feature>
<evidence type="ECO:0000256" key="4">
    <source>
        <dbReference type="ARBA" id="ARBA00022679"/>
    </source>
</evidence>
<dbReference type="InterPro" id="IPR050596">
    <property type="entry name" value="AspAT/PAT-like"/>
</dbReference>
<dbReference type="InterPro" id="IPR015422">
    <property type="entry name" value="PyrdxlP-dep_Trfase_small"/>
</dbReference>
<comment type="pathway">
    <text evidence="7">Amino-acid biosynthesis.</text>
</comment>
<reference evidence="11" key="1">
    <citation type="submission" date="2023-10" db="EMBL/GenBank/DDBJ databases">
        <authorList>
            <person name="Chen Y."/>
            <person name="Shah S."/>
            <person name="Dougan E. K."/>
            <person name="Thang M."/>
            <person name="Chan C."/>
        </authorList>
    </citation>
    <scope>NUCLEOTIDE SEQUENCE [LARGE SCALE GENOMIC DNA]</scope>
</reference>
<dbReference type="InterPro" id="IPR015421">
    <property type="entry name" value="PyrdxlP-dep_Trfase_major"/>
</dbReference>
<evidence type="ECO:0000313" key="11">
    <source>
        <dbReference type="EMBL" id="CAK0793571.1"/>
    </source>
</evidence>
<dbReference type="Pfam" id="PF26213">
    <property type="entry name" value="TYRAAT1_C"/>
    <property type="match status" value="1"/>
</dbReference>
<evidence type="ECO:0000256" key="2">
    <source>
        <dbReference type="ARBA" id="ARBA00007441"/>
    </source>
</evidence>
<dbReference type="PROSITE" id="PS00105">
    <property type="entry name" value="AA_TRANSFER_CLASS_1"/>
    <property type="match status" value="1"/>
</dbReference>
<proteinExistence type="inferred from homology"/>
<dbReference type="CDD" id="cd04905">
    <property type="entry name" value="ACT_CM-PDT"/>
    <property type="match status" value="1"/>
</dbReference>
<dbReference type="InterPro" id="IPR036291">
    <property type="entry name" value="NAD(P)-bd_dom_sf"/>
</dbReference>
<dbReference type="SUPFAM" id="SSF53850">
    <property type="entry name" value="Periplasmic binding protein-like II"/>
    <property type="match status" value="1"/>
</dbReference>
<comment type="caution">
    <text evidence="11">The sequence shown here is derived from an EMBL/GenBank/DDBJ whole genome shotgun (WGS) entry which is preliminary data.</text>
</comment>
<accession>A0ABN9PLM6</accession>
<dbReference type="InterPro" id="IPR018528">
    <property type="entry name" value="Preph_deHydtase_CS"/>
</dbReference>
<dbReference type="InterPro" id="IPR002912">
    <property type="entry name" value="ACT_dom"/>
</dbReference>
<dbReference type="Gene3D" id="3.30.70.260">
    <property type="match status" value="1"/>
</dbReference>
<dbReference type="Proteomes" id="UP001189429">
    <property type="component" value="Unassembled WGS sequence"/>
</dbReference>
<dbReference type="SUPFAM" id="SSF53383">
    <property type="entry name" value="PLP-dependent transferases"/>
    <property type="match status" value="1"/>
</dbReference>
<keyword evidence="5" id="KW-0663">Pyridoxal phosphate</keyword>
<evidence type="ECO:0000256" key="3">
    <source>
        <dbReference type="ARBA" id="ARBA00022576"/>
    </source>
</evidence>
<dbReference type="Gene3D" id="3.40.190.10">
    <property type="entry name" value="Periplasmic binding protein-like II"/>
    <property type="match status" value="2"/>
</dbReference>
<protein>
    <submittedName>
        <fullName evidence="11">Uncharacterized protein</fullName>
    </submittedName>
</protein>
<evidence type="ECO:0000256" key="6">
    <source>
        <dbReference type="ARBA" id="ARBA00023002"/>
    </source>
</evidence>
<dbReference type="InterPro" id="IPR004838">
    <property type="entry name" value="NHTrfase_class1_PyrdxlP-BS"/>
</dbReference>
<organism evidence="11 12">
    <name type="scientific">Prorocentrum cordatum</name>
    <dbReference type="NCBI Taxonomy" id="2364126"/>
    <lineage>
        <taxon>Eukaryota</taxon>
        <taxon>Sar</taxon>
        <taxon>Alveolata</taxon>
        <taxon>Dinophyceae</taxon>
        <taxon>Prorocentrales</taxon>
        <taxon>Prorocentraceae</taxon>
        <taxon>Prorocentrum</taxon>
    </lineage>
</organism>
<evidence type="ECO:0000256" key="7">
    <source>
        <dbReference type="ARBA" id="ARBA00029440"/>
    </source>
</evidence>
<keyword evidence="12" id="KW-1185">Reference proteome</keyword>
<dbReference type="EMBL" id="CAUYUJ010000996">
    <property type="protein sequence ID" value="CAK0793571.1"/>
    <property type="molecule type" value="Genomic_DNA"/>
</dbReference>
<feature type="domain" description="Prephenate dehydratase" evidence="8">
    <location>
        <begin position="11"/>
        <end position="187"/>
    </location>
</feature>
<dbReference type="SUPFAM" id="SSF55021">
    <property type="entry name" value="ACT-like"/>
    <property type="match status" value="1"/>
</dbReference>
<dbReference type="Pfam" id="PF00155">
    <property type="entry name" value="Aminotran_1_2"/>
    <property type="match status" value="1"/>
</dbReference>
<dbReference type="Gene3D" id="3.90.1150.10">
    <property type="entry name" value="Aspartate Aminotransferase, domain 1"/>
    <property type="match status" value="1"/>
</dbReference>
<keyword evidence="4" id="KW-0808">Transferase</keyword>
<dbReference type="Gene3D" id="3.40.640.10">
    <property type="entry name" value="Type I PLP-dependent aspartate aminotransferase-like (Major domain)"/>
    <property type="match status" value="1"/>
</dbReference>